<proteinExistence type="predicted"/>
<dbReference type="PANTHER" id="PTHR43711:SF31">
    <property type="entry name" value="HISTIDINE KINASE"/>
    <property type="match status" value="1"/>
</dbReference>
<evidence type="ECO:0000313" key="10">
    <source>
        <dbReference type="EMBL" id="GGJ94307.1"/>
    </source>
</evidence>
<dbReference type="PROSITE" id="PS50110">
    <property type="entry name" value="RESPONSE_REGULATORY"/>
    <property type="match status" value="1"/>
</dbReference>
<dbReference type="SUPFAM" id="SSF55874">
    <property type="entry name" value="ATPase domain of HSP90 chaperone/DNA topoisomerase II/histidine kinase"/>
    <property type="match status" value="1"/>
</dbReference>
<dbReference type="EMBL" id="BMPO01000004">
    <property type="protein sequence ID" value="GGJ94307.1"/>
    <property type="molecule type" value="Genomic_DNA"/>
</dbReference>
<dbReference type="RefSeq" id="WP_188983122.1">
    <property type="nucleotide sequence ID" value="NZ_BMPO01000004.1"/>
</dbReference>
<dbReference type="CDD" id="cd00156">
    <property type="entry name" value="REC"/>
    <property type="match status" value="1"/>
</dbReference>
<keyword evidence="7" id="KW-1133">Transmembrane helix</keyword>
<comment type="caution">
    <text evidence="10">The sequence shown here is derived from an EMBL/GenBank/DDBJ whole genome shotgun (WGS) entry which is preliminary data.</text>
</comment>
<dbReference type="SMART" id="SM00387">
    <property type="entry name" value="HATPase_c"/>
    <property type="match status" value="1"/>
</dbReference>
<dbReference type="CDD" id="cd00075">
    <property type="entry name" value="HATPase"/>
    <property type="match status" value="1"/>
</dbReference>
<dbReference type="SMART" id="SM00448">
    <property type="entry name" value="REC"/>
    <property type="match status" value="1"/>
</dbReference>
<dbReference type="Gene3D" id="1.10.287.130">
    <property type="match status" value="1"/>
</dbReference>
<dbReference type="InterPro" id="IPR011006">
    <property type="entry name" value="CheY-like_superfamily"/>
</dbReference>
<name>A0A917UXW1_9PSED</name>
<feature type="domain" description="Response regulatory" evidence="9">
    <location>
        <begin position="420"/>
        <end position="530"/>
    </location>
</feature>
<evidence type="ECO:0000256" key="6">
    <source>
        <dbReference type="PROSITE-ProRule" id="PRU00169"/>
    </source>
</evidence>
<feature type="domain" description="Histidine kinase" evidence="8">
    <location>
        <begin position="186"/>
        <end position="394"/>
    </location>
</feature>
<dbReference type="InterPro" id="IPR036890">
    <property type="entry name" value="HATPase_C_sf"/>
</dbReference>
<dbReference type="InterPro" id="IPR003594">
    <property type="entry name" value="HATPase_dom"/>
</dbReference>
<keyword evidence="7" id="KW-0812">Transmembrane</keyword>
<dbReference type="PROSITE" id="PS50109">
    <property type="entry name" value="HIS_KIN"/>
    <property type="match status" value="1"/>
</dbReference>
<dbReference type="Pfam" id="PF02518">
    <property type="entry name" value="HATPase_c"/>
    <property type="match status" value="1"/>
</dbReference>
<feature type="transmembrane region" description="Helical" evidence="7">
    <location>
        <begin position="116"/>
        <end position="137"/>
    </location>
</feature>
<dbReference type="InterPro" id="IPR003661">
    <property type="entry name" value="HisK_dim/P_dom"/>
</dbReference>
<evidence type="ECO:0000256" key="1">
    <source>
        <dbReference type="ARBA" id="ARBA00000085"/>
    </source>
</evidence>
<evidence type="ECO:0000313" key="11">
    <source>
        <dbReference type="Proteomes" id="UP000635983"/>
    </source>
</evidence>
<dbReference type="AlphaFoldDB" id="A0A917UXW1"/>
<dbReference type="SMART" id="SM00388">
    <property type="entry name" value="HisKA"/>
    <property type="match status" value="1"/>
</dbReference>
<dbReference type="CDD" id="cd00082">
    <property type="entry name" value="HisKA"/>
    <property type="match status" value="1"/>
</dbReference>
<feature type="transmembrane region" description="Helical" evidence="7">
    <location>
        <begin position="80"/>
        <end position="104"/>
    </location>
</feature>
<dbReference type="SUPFAM" id="SSF47384">
    <property type="entry name" value="Homodimeric domain of signal transducing histidine kinase"/>
    <property type="match status" value="1"/>
</dbReference>
<evidence type="ECO:0000256" key="7">
    <source>
        <dbReference type="SAM" id="Phobius"/>
    </source>
</evidence>
<evidence type="ECO:0000259" key="9">
    <source>
        <dbReference type="PROSITE" id="PS50110"/>
    </source>
</evidence>
<evidence type="ECO:0000259" key="8">
    <source>
        <dbReference type="PROSITE" id="PS50109"/>
    </source>
</evidence>
<keyword evidence="6" id="KW-0597">Phosphoprotein</keyword>
<accession>A0A917UXW1</accession>
<dbReference type="InterPro" id="IPR001789">
    <property type="entry name" value="Sig_transdc_resp-reg_receiver"/>
</dbReference>
<keyword evidence="11" id="KW-1185">Reference proteome</keyword>
<evidence type="ECO:0000256" key="2">
    <source>
        <dbReference type="ARBA" id="ARBA00012438"/>
    </source>
</evidence>
<dbReference type="Pfam" id="PF00512">
    <property type="entry name" value="HisKA"/>
    <property type="match status" value="1"/>
</dbReference>
<feature type="transmembrane region" description="Helical" evidence="7">
    <location>
        <begin position="46"/>
        <end position="68"/>
    </location>
</feature>
<reference evidence="10" key="1">
    <citation type="journal article" date="2014" name="Int. J. Syst. Evol. Microbiol.">
        <title>Complete genome sequence of Corynebacterium casei LMG S-19264T (=DSM 44701T), isolated from a smear-ripened cheese.</title>
        <authorList>
            <consortium name="US DOE Joint Genome Institute (JGI-PGF)"/>
            <person name="Walter F."/>
            <person name="Albersmeier A."/>
            <person name="Kalinowski J."/>
            <person name="Ruckert C."/>
        </authorList>
    </citation>
    <scope>NUCLEOTIDE SEQUENCE</scope>
    <source>
        <strain evidence="10">JCM 30078</strain>
    </source>
</reference>
<dbReference type="EC" id="2.7.13.3" evidence="2"/>
<dbReference type="SUPFAM" id="SSF52172">
    <property type="entry name" value="CheY-like"/>
    <property type="match status" value="1"/>
</dbReference>
<dbReference type="InterPro" id="IPR005467">
    <property type="entry name" value="His_kinase_dom"/>
</dbReference>
<sequence length="541" mass="58920">MRAAKDNERAQAVVRLVIGGVAIAYMCATYALGLMDRGAFMQVATYALVFMFLSIVLFGWIVAFPGVFHYRRLLAIGHDYVAISACMIMGGESMLPVFGVMLWVTVGNGMRYGSRYLALATGIALVSIAVIVESMPYLQAQPYVVFMLVITMIAVPAYSHILLRQTREATEQARAANLAKSRFLAQASHDLRQPIYAINLFTACLRDANLGQEEQRMVENIDKSLYSVSQLFRSILDLYTLDNGKMVASTQPVALGPLMDEVARENAEAARWAGTAIRVRPTSQWVMTDPSLLRTILQNLISNAIKYGNGKPILVGSRARQGDIAIEVIDCGRGIPPADIGKVCDEFYRVRAIRDRDIEGLGLGLFIVSRLVNLLTLRLFFRSNEGRGTRVVVEGLKRAIEPAMAEERPSVVISPLTGLHVLLIEDQQSVLQATATLLEKWGCQVSTAASIPDSLVPCDLVVTDFDLGTEASGADCIEYLRQLSGRHIPAVVVTGHDVATVEAIIADPSVPVLSKPVAPADLRSLLASLRIRHALGHAEGA</sequence>
<keyword evidence="7" id="KW-0472">Membrane</keyword>
<dbReference type="Pfam" id="PF00072">
    <property type="entry name" value="Response_reg"/>
    <property type="match status" value="1"/>
</dbReference>
<keyword evidence="5" id="KW-0902">Two-component regulatory system</keyword>
<dbReference type="Gene3D" id="3.40.50.2300">
    <property type="match status" value="1"/>
</dbReference>
<dbReference type="InterPro" id="IPR050736">
    <property type="entry name" value="Sensor_HK_Regulatory"/>
</dbReference>
<evidence type="ECO:0000256" key="3">
    <source>
        <dbReference type="ARBA" id="ARBA00022679"/>
    </source>
</evidence>
<feature type="modified residue" description="4-aspartylphosphate" evidence="6">
    <location>
        <position position="464"/>
    </location>
</feature>
<dbReference type="GO" id="GO:0000155">
    <property type="term" value="F:phosphorelay sensor kinase activity"/>
    <property type="evidence" value="ECO:0007669"/>
    <property type="project" value="InterPro"/>
</dbReference>
<dbReference type="InterPro" id="IPR036097">
    <property type="entry name" value="HisK_dim/P_sf"/>
</dbReference>
<keyword evidence="3" id="KW-0808">Transferase</keyword>
<gene>
    <name evidence="10" type="ORF">GCM10009304_20470</name>
</gene>
<evidence type="ECO:0000256" key="5">
    <source>
        <dbReference type="ARBA" id="ARBA00023012"/>
    </source>
</evidence>
<feature type="transmembrane region" description="Helical" evidence="7">
    <location>
        <begin position="143"/>
        <end position="163"/>
    </location>
</feature>
<keyword evidence="4 10" id="KW-0418">Kinase</keyword>
<dbReference type="Gene3D" id="3.30.565.10">
    <property type="entry name" value="Histidine kinase-like ATPase, C-terminal domain"/>
    <property type="match status" value="1"/>
</dbReference>
<dbReference type="PANTHER" id="PTHR43711">
    <property type="entry name" value="TWO-COMPONENT HISTIDINE KINASE"/>
    <property type="match status" value="1"/>
</dbReference>
<evidence type="ECO:0000256" key="4">
    <source>
        <dbReference type="ARBA" id="ARBA00022777"/>
    </source>
</evidence>
<reference evidence="10" key="2">
    <citation type="submission" date="2020-09" db="EMBL/GenBank/DDBJ databases">
        <authorList>
            <person name="Sun Q."/>
            <person name="Ohkuma M."/>
        </authorList>
    </citation>
    <scope>NUCLEOTIDE SEQUENCE</scope>
    <source>
        <strain evidence="10">JCM 30078</strain>
    </source>
</reference>
<protein>
    <recommendedName>
        <fullName evidence="2">histidine kinase</fullName>
        <ecNumber evidence="2">2.7.13.3</ecNumber>
    </recommendedName>
</protein>
<comment type="catalytic activity">
    <reaction evidence="1">
        <text>ATP + protein L-histidine = ADP + protein N-phospho-L-histidine.</text>
        <dbReference type="EC" id="2.7.13.3"/>
    </reaction>
</comment>
<feature type="transmembrane region" description="Helical" evidence="7">
    <location>
        <begin position="12"/>
        <end position="34"/>
    </location>
</feature>
<organism evidence="10 11">
    <name type="scientific">Pseudomonas matsuisoli</name>
    <dbReference type="NCBI Taxonomy" id="1515666"/>
    <lineage>
        <taxon>Bacteria</taxon>
        <taxon>Pseudomonadati</taxon>
        <taxon>Pseudomonadota</taxon>
        <taxon>Gammaproteobacteria</taxon>
        <taxon>Pseudomonadales</taxon>
        <taxon>Pseudomonadaceae</taxon>
        <taxon>Pseudomonas</taxon>
    </lineage>
</organism>
<dbReference type="Proteomes" id="UP000635983">
    <property type="component" value="Unassembled WGS sequence"/>
</dbReference>